<comment type="caution">
    <text evidence="8">The sequence shown here is derived from an EMBL/GenBank/DDBJ whole genome shotgun (WGS) entry which is preliminary data.</text>
</comment>
<keyword evidence="3 6" id="KW-0812">Transmembrane</keyword>
<evidence type="ECO:0000256" key="5">
    <source>
        <dbReference type="ARBA" id="ARBA00023136"/>
    </source>
</evidence>
<name>E2SFD2_9ACTN</name>
<dbReference type="HOGENOM" id="CLU_033863_1_1_11"/>
<feature type="transmembrane region" description="Helical" evidence="6">
    <location>
        <begin position="186"/>
        <end position="205"/>
    </location>
</feature>
<dbReference type="PANTHER" id="PTHR32322:SF2">
    <property type="entry name" value="EAMA DOMAIN-CONTAINING PROTEIN"/>
    <property type="match status" value="1"/>
</dbReference>
<comment type="subcellular location">
    <subcellularLocation>
        <location evidence="1">Membrane</location>
        <topology evidence="1">Multi-pass membrane protein</topology>
    </subcellularLocation>
</comment>
<dbReference type="Gene3D" id="1.10.3730.20">
    <property type="match status" value="1"/>
</dbReference>
<proteinExistence type="inferred from homology"/>
<dbReference type="RefSeq" id="WP_007079396.1">
    <property type="nucleotide sequence ID" value="NZ_CM001024.1"/>
</dbReference>
<organism evidence="8 9">
    <name type="scientific">Aeromicrobium marinum DSM 15272</name>
    <dbReference type="NCBI Taxonomy" id="585531"/>
    <lineage>
        <taxon>Bacteria</taxon>
        <taxon>Bacillati</taxon>
        <taxon>Actinomycetota</taxon>
        <taxon>Actinomycetes</taxon>
        <taxon>Propionibacteriales</taxon>
        <taxon>Nocardioidaceae</taxon>
        <taxon>Aeromicrobium</taxon>
    </lineage>
</organism>
<accession>E2SFD2</accession>
<feature type="transmembrane region" description="Helical" evidence="6">
    <location>
        <begin position="40"/>
        <end position="59"/>
    </location>
</feature>
<dbReference type="EMBL" id="ACLF03000012">
    <property type="protein sequence ID" value="EFQ82033.1"/>
    <property type="molecule type" value="Genomic_DNA"/>
</dbReference>
<dbReference type="Pfam" id="PF00892">
    <property type="entry name" value="EamA"/>
    <property type="match status" value="2"/>
</dbReference>
<dbReference type="InterPro" id="IPR037185">
    <property type="entry name" value="EmrE-like"/>
</dbReference>
<evidence type="ECO:0000256" key="2">
    <source>
        <dbReference type="ARBA" id="ARBA00007362"/>
    </source>
</evidence>
<protein>
    <submittedName>
        <fullName evidence="8">Membrane protein</fullName>
    </submittedName>
</protein>
<evidence type="ECO:0000256" key="3">
    <source>
        <dbReference type="ARBA" id="ARBA00022692"/>
    </source>
</evidence>
<dbReference type="AlphaFoldDB" id="E2SFD2"/>
<gene>
    <name evidence="8" type="ORF">HMPREF0063_12741</name>
</gene>
<evidence type="ECO:0000313" key="8">
    <source>
        <dbReference type="EMBL" id="EFQ82033.1"/>
    </source>
</evidence>
<dbReference type="PANTHER" id="PTHR32322">
    <property type="entry name" value="INNER MEMBRANE TRANSPORTER"/>
    <property type="match status" value="1"/>
</dbReference>
<dbReference type="Proteomes" id="UP000003111">
    <property type="component" value="Unassembled WGS sequence"/>
</dbReference>
<feature type="transmembrane region" description="Helical" evidence="6">
    <location>
        <begin position="283"/>
        <end position="299"/>
    </location>
</feature>
<feature type="transmembrane region" description="Helical" evidence="6">
    <location>
        <begin position="129"/>
        <end position="148"/>
    </location>
</feature>
<keyword evidence="9" id="KW-1185">Reference proteome</keyword>
<evidence type="ECO:0000256" key="1">
    <source>
        <dbReference type="ARBA" id="ARBA00004141"/>
    </source>
</evidence>
<dbReference type="InterPro" id="IPR000620">
    <property type="entry name" value="EamA_dom"/>
</dbReference>
<feature type="transmembrane region" description="Helical" evidence="6">
    <location>
        <begin position="225"/>
        <end position="250"/>
    </location>
</feature>
<sequence>MTSRSPRLGYLLVVAAAVLFGVNAGVSRIPLRSGTPTDTFTSVRITAALAVLVLVAVAVDRAALRPPRGRSLLLVVGLGLVGVTGVQWTYNVAINRLPLGIALLLEYLGPVLVVLWVRFVRSEPVAPRMWPALGLAVLGLAVVSRIWSGLEFDGLGVAMALLAAVCFATYFLLGERGVDADSPLQVIVWSFAAATVVMNLVQPVWTADALGADASALGRFDEVVVPAWAAMGWVVVLGTVAPFFLLLVALRMLSATIVSVVAMLEPVVAALVGWGWFRETLTPLQILGMAMVLSGVVLAQTSRRSEPAPLPPPT</sequence>
<evidence type="ECO:0000313" key="9">
    <source>
        <dbReference type="Proteomes" id="UP000003111"/>
    </source>
</evidence>
<dbReference type="eggNOG" id="COG0697">
    <property type="taxonomic scope" value="Bacteria"/>
</dbReference>
<feature type="transmembrane region" description="Helical" evidence="6">
    <location>
        <begin position="71"/>
        <end position="90"/>
    </location>
</feature>
<dbReference type="SUPFAM" id="SSF103481">
    <property type="entry name" value="Multidrug resistance efflux transporter EmrE"/>
    <property type="match status" value="2"/>
</dbReference>
<keyword evidence="5 6" id="KW-0472">Membrane</keyword>
<feature type="domain" description="EamA" evidence="7">
    <location>
        <begin position="8"/>
        <end position="144"/>
    </location>
</feature>
<keyword evidence="4 6" id="KW-1133">Transmembrane helix</keyword>
<feature type="transmembrane region" description="Helical" evidence="6">
    <location>
        <begin position="154"/>
        <end position="174"/>
    </location>
</feature>
<dbReference type="STRING" id="585531.HMPREF0063_12741"/>
<feature type="domain" description="EamA" evidence="7">
    <location>
        <begin position="155"/>
        <end position="298"/>
    </location>
</feature>
<reference evidence="8" key="1">
    <citation type="submission" date="2010-08" db="EMBL/GenBank/DDBJ databases">
        <authorList>
            <person name="Muzny D."/>
            <person name="Qin X."/>
            <person name="Buhay C."/>
            <person name="Dugan-Rocha S."/>
            <person name="Ding Y."/>
            <person name="Chen G."/>
            <person name="Hawes A."/>
            <person name="Holder M."/>
            <person name="Jhangiani S."/>
            <person name="Johnson A."/>
            <person name="Khan Z."/>
            <person name="Li Z."/>
            <person name="Liu W."/>
            <person name="Liu X."/>
            <person name="Perez L."/>
            <person name="Shen H."/>
            <person name="Wang Q."/>
            <person name="Watt J."/>
            <person name="Xi L."/>
            <person name="Xin Y."/>
            <person name="Zhou J."/>
            <person name="Deng J."/>
            <person name="Jiang H."/>
            <person name="Liu Y."/>
            <person name="Qu J."/>
            <person name="Song X.-Z."/>
            <person name="Zhang L."/>
            <person name="Villasana D."/>
            <person name="Johnson A."/>
            <person name="Liu J."/>
            <person name="Liyanage D."/>
            <person name="Lorensuhewa L."/>
            <person name="Robinson T."/>
            <person name="Song A."/>
            <person name="Song B.-B."/>
            <person name="Dinh H."/>
            <person name="Thornton R."/>
            <person name="Coyle M."/>
            <person name="Francisco L."/>
            <person name="Jackson L."/>
            <person name="Javaid M."/>
            <person name="Korchina V."/>
            <person name="Kovar C."/>
            <person name="Mata R."/>
            <person name="Mathew T."/>
            <person name="Ngo R."/>
            <person name="Nguyen L."/>
            <person name="Nguyen N."/>
            <person name="Okwuonu G."/>
            <person name="Ongeri F."/>
            <person name="Pham C."/>
            <person name="Simmons D."/>
            <person name="Wilczek-Boney K."/>
            <person name="Hale W."/>
            <person name="Jakkamsetti A."/>
            <person name="Pham P."/>
            <person name="Ruth R."/>
            <person name="San Lucas F."/>
            <person name="Warren J."/>
            <person name="Zhang J."/>
            <person name="Zhao Z."/>
            <person name="Zhou C."/>
            <person name="Zhu D."/>
            <person name="Lee S."/>
            <person name="Bess C."/>
            <person name="Blankenburg K."/>
            <person name="Forbes L."/>
            <person name="Fu Q."/>
            <person name="Gubbala S."/>
            <person name="Hirani K."/>
            <person name="Jayaseelan J.C."/>
            <person name="Lara F."/>
            <person name="Munidasa M."/>
            <person name="Palculict T."/>
            <person name="Patil S."/>
            <person name="Pu L.-L."/>
            <person name="Saada N."/>
            <person name="Tang L."/>
            <person name="Weissenberger G."/>
            <person name="Zhu Y."/>
            <person name="Hemphill L."/>
            <person name="Shang Y."/>
            <person name="Youmans B."/>
            <person name="Ayvaz T."/>
            <person name="Ross M."/>
            <person name="Santibanez J."/>
            <person name="Aqrawi P."/>
            <person name="Gross S."/>
            <person name="Joshi V."/>
            <person name="Fowler G."/>
            <person name="Nazareth L."/>
            <person name="Reid J."/>
            <person name="Worley K."/>
            <person name="Petrosino J."/>
            <person name="Highlander S."/>
            <person name="Gibbs R."/>
        </authorList>
    </citation>
    <scope>NUCLEOTIDE SEQUENCE [LARGE SCALE GENOMIC DNA]</scope>
    <source>
        <strain evidence="8">DSM 15272</strain>
    </source>
</reference>
<feature type="transmembrane region" description="Helical" evidence="6">
    <location>
        <begin position="96"/>
        <end position="117"/>
    </location>
</feature>
<comment type="similarity">
    <text evidence="2">Belongs to the EamA transporter family.</text>
</comment>
<dbReference type="InterPro" id="IPR050638">
    <property type="entry name" value="AA-Vitamin_Transporters"/>
</dbReference>
<evidence type="ECO:0000256" key="6">
    <source>
        <dbReference type="SAM" id="Phobius"/>
    </source>
</evidence>
<evidence type="ECO:0000259" key="7">
    <source>
        <dbReference type="Pfam" id="PF00892"/>
    </source>
</evidence>
<evidence type="ECO:0000256" key="4">
    <source>
        <dbReference type="ARBA" id="ARBA00022989"/>
    </source>
</evidence>
<feature type="transmembrane region" description="Helical" evidence="6">
    <location>
        <begin position="257"/>
        <end position="277"/>
    </location>
</feature>
<dbReference type="GO" id="GO:0016020">
    <property type="term" value="C:membrane"/>
    <property type="evidence" value="ECO:0007669"/>
    <property type="project" value="UniProtKB-SubCell"/>
</dbReference>